<sequence length="1034" mass="111208">MNQLRLHTSADQAALAHAFASVEADAQDPFARPLLLTAGPGVQRWLSQRVATAPRDGEGIMAGYEVHPFGALESLLGGAPAREDAWEAARLVWVILDACADAAPGLDPLRRHLDANDQRYANALRIARLLRRYAEHRPTMLTAWRDDPAAAAAGLGPDGWQPWLWHALHARIPAADPVERRAALAASLSDGTLTPPWPAAHVFAPRRLTPVRLGLVRALADALPVDVWLPVVGPETSANELALALGRRAAHWAAPWRAVADAEVAVPAPARPDTALGALQAAVAAGAPLPHPLPADDTVSLHSSHALGRQAEVLRELLTTAFADDPTLEPRDVVVLTPDPEALAPHIAALFDGALDARGTARRHPAAELRVAVPRQAGVNQVHALLLDLLALRTSRATASQLLGWAAHPFVARRFGFSPDDLDRLEDLVTAAGVRWGINGEQRAWFGVDVQQNTWQLGVQRLTLGEAFSDDTHASVGTVATVDDVSSTDTDRIGALAELVSRLSRLTRRFAGEATLTDWLAGLREALELLVEVPFEEGWQLAQVWSVLADIEERGAGTSVPLRSTDVVALLQDAWGRRRERPAFGNGTLVVAGLEDLPRVPHRLVCLVGLDERTFPRRGLGDGDDLIARDRGPLDPDPGADDRQAVLDAVLAATERLVVIYQGQSSLTPEGHPPPAGVVELIEAVGQGRVQPESLQPFAPVNFDAAAPRSFDRAAHAAASALVREPRPAPDRYAIGLLPREAPLTDLGLDQLGSLLKHPGKFLLRERAGLSLLSDESASESIPLELGYMESWQVGDTMLEGLLAGQDAEQVLMARWLSGDVPPHHLGRGALLEIQTKATSIHRRFSEAAPEDPHTTSVDLDVDGVRLSGRVVTRGGVVAQAQYGRVDARHLGLAWVRQLAVTAQTGRRTDALLAGPGGVTRLSGPPPELARGFLSDLVALAHDGTQRVLPLPPRVSEFWARVRAGHGDPLSQTPQLEKLWGYDKDQVWRTWYRAHEAPWRGEPSKGHPWAVPGEPTLLGALAVRVWGPIVKAQG</sequence>
<dbReference type="PANTHER" id="PTHR30591">
    <property type="entry name" value="RECBCD ENZYME SUBUNIT RECC"/>
    <property type="match status" value="1"/>
</dbReference>
<evidence type="ECO:0000256" key="3">
    <source>
        <dbReference type="ARBA" id="ARBA00022763"/>
    </source>
</evidence>
<dbReference type="Proteomes" id="UP000501058">
    <property type="component" value="Chromosome"/>
</dbReference>
<dbReference type="InterPro" id="IPR006697">
    <property type="entry name" value="RecC"/>
</dbReference>
<keyword evidence="9" id="KW-0234">DNA repair</keyword>
<dbReference type="GO" id="GO:0006310">
    <property type="term" value="P:DNA recombination"/>
    <property type="evidence" value="ECO:0007669"/>
    <property type="project" value="TreeGrafter"/>
</dbReference>
<keyword evidence="5" id="KW-0347">Helicase</keyword>
<dbReference type="SUPFAM" id="SSF52540">
    <property type="entry name" value="P-loop containing nucleoside triphosphate hydrolases"/>
    <property type="match status" value="2"/>
</dbReference>
<dbReference type="GO" id="GO:0003677">
    <property type="term" value="F:DNA binding"/>
    <property type="evidence" value="ECO:0007669"/>
    <property type="project" value="UniProtKB-KW"/>
</dbReference>
<evidence type="ECO:0000256" key="1">
    <source>
        <dbReference type="ARBA" id="ARBA00022722"/>
    </source>
</evidence>
<keyword evidence="8" id="KW-0238">DNA-binding</keyword>
<keyword evidence="4" id="KW-0378">Hydrolase</keyword>
<feature type="domain" description="RecC C-terminal" evidence="10">
    <location>
        <begin position="746"/>
        <end position="961"/>
    </location>
</feature>
<dbReference type="PIRSF" id="PIRSF000980">
    <property type="entry name" value="RecC"/>
    <property type="match status" value="1"/>
</dbReference>
<dbReference type="EMBL" id="CP049865">
    <property type="protein sequence ID" value="QIK73284.1"/>
    <property type="molecule type" value="Genomic_DNA"/>
</dbReference>
<proteinExistence type="predicted"/>
<evidence type="ECO:0000256" key="2">
    <source>
        <dbReference type="ARBA" id="ARBA00022741"/>
    </source>
</evidence>
<dbReference type="InterPro" id="IPR027417">
    <property type="entry name" value="P-loop_NTPase"/>
</dbReference>
<keyword evidence="6" id="KW-0269">Exonuclease</keyword>
<dbReference type="GO" id="GO:0009338">
    <property type="term" value="C:exodeoxyribonuclease V complex"/>
    <property type="evidence" value="ECO:0007669"/>
    <property type="project" value="InterPro"/>
</dbReference>
<evidence type="ECO:0000256" key="9">
    <source>
        <dbReference type="ARBA" id="ARBA00023204"/>
    </source>
</evidence>
<keyword evidence="7" id="KW-0067">ATP-binding</keyword>
<dbReference type="GO" id="GO:0006281">
    <property type="term" value="P:DNA repair"/>
    <property type="evidence" value="ECO:0007669"/>
    <property type="project" value="UniProtKB-KW"/>
</dbReference>
<dbReference type="GO" id="GO:0008854">
    <property type="term" value="F:exodeoxyribonuclease V activity"/>
    <property type="evidence" value="ECO:0007669"/>
    <property type="project" value="InterPro"/>
</dbReference>
<dbReference type="Gene3D" id="1.10.10.160">
    <property type="match status" value="1"/>
</dbReference>
<dbReference type="RefSeq" id="WP_166234353.1">
    <property type="nucleotide sequence ID" value="NZ_CP049865.1"/>
</dbReference>
<evidence type="ECO:0000256" key="7">
    <source>
        <dbReference type="ARBA" id="ARBA00022840"/>
    </source>
</evidence>
<name>A0A6G7Y8R5_9ACTN</name>
<dbReference type="Gene3D" id="3.40.50.10930">
    <property type="match status" value="1"/>
</dbReference>
<evidence type="ECO:0000313" key="12">
    <source>
        <dbReference type="Proteomes" id="UP000501058"/>
    </source>
</evidence>
<evidence type="ECO:0000259" key="10">
    <source>
        <dbReference type="Pfam" id="PF17946"/>
    </source>
</evidence>
<reference evidence="11 12" key="1">
    <citation type="submission" date="2020-03" db="EMBL/GenBank/DDBJ databases">
        <title>Propioniciclava sp. nov., isolated from Hydrophilus acuminatus.</title>
        <authorList>
            <person name="Hyun D.-W."/>
            <person name="Bae J.-W."/>
        </authorList>
    </citation>
    <scope>NUCLEOTIDE SEQUENCE [LARGE SCALE GENOMIC DNA]</scope>
    <source>
        <strain evidence="11 12">HDW11</strain>
    </source>
</reference>
<evidence type="ECO:0000313" key="11">
    <source>
        <dbReference type="EMBL" id="QIK73284.1"/>
    </source>
</evidence>
<keyword evidence="1" id="KW-0540">Nuclease</keyword>
<gene>
    <name evidence="11" type="ORF">G7070_14720</name>
</gene>
<evidence type="ECO:0000256" key="6">
    <source>
        <dbReference type="ARBA" id="ARBA00022839"/>
    </source>
</evidence>
<evidence type="ECO:0000256" key="5">
    <source>
        <dbReference type="ARBA" id="ARBA00022806"/>
    </source>
</evidence>
<keyword evidence="3" id="KW-0227">DNA damage</keyword>
<dbReference type="KEGG" id="prv:G7070_14720"/>
<dbReference type="AlphaFoldDB" id="A0A6G7Y8R5"/>
<organism evidence="11 12">
    <name type="scientific">Propioniciclava coleopterorum</name>
    <dbReference type="NCBI Taxonomy" id="2714937"/>
    <lineage>
        <taxon>Bacteria</taxon>
        <taxon>Bacillati</taxon>
        <taxon>Actinomycetota</taxon>
        <taxon>Actinomycetes</taxon>
        <taxon>Propionibacteriales</taxon>
        <taxon>Propionibacteriaceae</taxon>
        <taxon>Propioniciclava</taxon>
    </lineage>
</organism>
<dbReference type="InterPro" id="IPR013986">
    <property type="entry name" value="DExx_box_DNA_helicase_dom_sf"/>
</dbReference>
<evidence type="ECO:0000256" key="8">
    <source>
        <dbReference type="ARBA" id="ARBA00023125"/>
    </source>
</evidence>
<dbReference type="InterPro" id="IPR041500">
    <property type="entry name" value="RecC_C"/>
</dbReference>
<protein>
    <submittedName>
        <fullName evidence="11">Exodeoxyribonuclease V subunit gamma</fullName>
    </submittedName>
</protein>
<accession>A0A6G7Y8R5</accession>
<dbReference type="GO" id="GO:0005524">
    <property type="term" value="F:ATP binding"/>
    <property type="evidence" value="ECO:0007669"/>
    <property type="project" value="UniProtKB-KW"/>
</dbReference>
<dbReference type="SUPFAM" id="SSF52980">
    <property type="entry name" value="Restriction endonuclease-like"/>
    <property type="match status" value="1"/>
</dbReference>
<keyword evidence="12" id="KW-1185">Reference proteome</keyword>
<keyword evidence="2" id="KW-0547">Nucleotide-binding</keyword>
<dbReference type="PANTHER" id="PTHR30591:SF1">
    <property type="entry name" value="RECBCD ENZYME SUBUNIT RECC"/>
    <property type="match status" value="1"/>
</dbReference>
<dbReference type="Gene3D" id="3.40.50.300">
    <property type="entry name" value="P-loop containing nucleotide triphosphate hydrolases"/>
    <property type="match status" value="2"/>
</dbReference>
<dbReference type="InterPro" id="IPR011335">
    <property type="entry name" value="Restrct_endonuc-II-like"/>
</dbReference>
<dbReference type="Pfam" id="PF17946">
    <property type="entry name" value="RecC_C"/>
    <property type="match status" value="1"/>
</dbReference>
<evidence type="ECO:0000256" key="4">
    <source>
        <dbReference type="ARBA" id="ARBA00022801"/>
    </source>
</evidence>
<dbReference type="Pfam" id="PF04257">
    <property type="entry name" value="Exonuc_V_gamma"/>
    <property type="match status" value="1"/>
</dbReference>
<dbReference type="GO" id="GO:0004386">
    <property type="term" value="F:helicase activity"/>
    <property type="evidence" value="ECO:0007669"/>
    <property type="project" value="UniProtKB-KW"/>
</dbReference>